<organism evidence="1 2">
    <name type="scientific">Thermococcus eurythermalis</name>
    <dbReference type="NCBI Taxonomy" id="1505907"/>
    <lineage>
        <taxon>Archaea</taxon>
        <taxon>Methanobacteriati</taxon>
        <taxon>Methanobacteriota</taxon>
        <taxon>Thermococci</taxon>
        <taxon>Thermococcales</taxon>
        <taxon>Thermococcaceae</taxon>
        <taxon>Thermococcus</taxon>
    </lineage>
</organism>
<evidence type="ECO:0000313" key="1">
    <source>
        <dbReference type="EMBL" id="AIU70875.1"/>
    </source>
</evidence>
<dbReference type="KEGG" id="teu:TEU_11335"/>
<name>A0A097QWL4_9EURY</name>
<dbReference type="EMBL" id="CP008887">
    <property type="protein sequence ID" value="AIU70875.1"/>
    <property type="molecule type" value="Genomic_DNA"/>
</dbReference>
<dbReference type="HOGENOM" id="CLU_080339_0_0_2"/>
<keyword evidence="2" id="KW-1185">Reference proteome</keyword>
<dbReference type="AlphaFoldDB" id="A0A097QWL4"/>
<protein>
    <submittedName>
        <fullName evidence="1">Uncharacterized protein</fullName>
    </submittedName>
</protein>
<dbReference type="Proteomes" id="UP000029980">
    <property type="component" value="Chromosome"/>
</dbReference>
<dbReference type="STRING" id="1505907.TEU_11335"/>
<accession>A0A097QWL4</accession>
<evidence type="ECO:0000313" key="2">
    <source>
        <dbReference type="Proteomes" id="UP000029980"/>
    </source>
</evidence>
<sequence>MVAVFDKPWEEVLKRLKEEFEYTDEKRYEGDEGNKEWFKFYDTRGFRLVEVGDIDYGMKTTREWGGRLIALASVEMYSRGSITLIQIEVWTSGFDFVQSSELMKFLKKLARTGAVLICGYVYGHEKLRDVFGDYNQFLLYERLAEIVRRKRLEVLPSDLTVIREDILGLEDGLYELVGEPGLYVFVRDLGVEGYKVLLTVGEGLLDDDLYREVLEYGDWFSSKITSLVFKPIGRKVENEPLLKRAEEFFQAQVGEYGR</sequence>
<reference evidence="1 2" key="1">
    <citation type="journal article" date="2015" name="Int. J. Syst. Evol. Microbiol.">
        <title>Thermococcus eurythermalis sp. nov., a conditional piezophilic hyperthermophilic archaeon with a wide temperature range isolated from an oil-immersed chimney in the Guaymas Basin.</title>
        <authorList>
            <person name="Zhao W."/>
            <person name="Zeng X."/>
            <person name="Xiao X."/>
        </authorList>
    </citation>
    <scope>NUCLEOTIDE SEQUENCE [LARGE SCALE GENOMIC DNA]</scope>
    <source>
        <strain evidence="1 2">A501</strain>
    </source>
</reference>
<proteinExistence type="predicted"/>
<gene>
    <name evidence="1" type="ORF">TEU_11335</name>
</gene>